<feature type="binding site" evidence="6">
    <location>
        <begin position="35"/>
        <end position="42"/>
    </location>
    <ligand>
        <name>ATP</name>
        <dbReference type="ChEBI" id="CHEBI:30616"/>
    </ligand>
</feature>
<keyword evidence="5 6" id="KW-0411">Iron-sulfur</keyword>
<dbReference type="InterPro" id="IPR019591">
    <property type="entry name" value="Mrp/NBP35_ATP-bd"/>
</dbReference>
<reference evidence="8" key="1">
    <citation type="submission" date="2021-11" db="EMBL/GenBank/DDBJ databases">
        <title>Description of a new species Pelosinus isolated from the bottom sediments of Lake Baikal.</title>
        <authorList>
            <person name="Zakharyuk A."/>
        </authorList>
    </citation>
    <scope>NUCLEOTIDE SEQUENCE</scope>
    <source>
        <strain evidence="8">Bkl1</strain>
    </source>
</reference>
<evidence type="ECO:0000313" key="9">
    <source>
        <dbReference type="Proteomes" id="UP001165492"/>
    </source>
</evidence>
<dbReference type="PANTHER" id="PTHR23264:SF19">
    <property type="entry name" value="CYTOSOLIC FE-S CLUSTER ASSEMBLY FACTOR NUBP2"/>
    <property type="match status" value="1"/>
</dbReference>
<evidence type="ECO:0000256" key="3">
    <source>
        <dbReference type="ARBA" id="ARBA00022840"/>
    </source>
</evidence>
<dbReference type="NCBIfam" id="NF041136">
    <property type="entry name" value="MrpORP"/>
    <property type="match status" value="1"/>
</dbReference>
<evidence type="ECO:0000313" key="8">
    <source>
        <dbReference type="EMBL" id="MCC5466301.1"/>
    </source>
</evidence>
<evidence type="ECO:0000256" key="4">
    <source>
        <dbReference type="ARBA" id="ARBA00023004"/>
    </source>
</evidence>
<organism evidence="8 9">
    <name type="scientific">Pelosinus baikalensis</name>
    <dbReference type="NCBI Taxonomy" id="2892015"/>
    <lineage>
        <taxon>Bacteria</taxon>
        <taxon>Bacillati</taxon>
        <taxon>Bacillota</taxon>
        <taxon>Negativicutes</taxon>
        <taxon>Selenomonadales</taxon>
        <taxon>Sporomusaceae</taxon>
        <taxon>Pelosinus</taxon>
    </lineage>
</organism>
<comment type="caution">
    <text evidence="8">The sequence shown here is derived from an EMBL/GenBank/DDBJ whole genome shotgun (WGS) entry which is preliminary data.</text>
</comment>
<evidence type="ECO:0000256" key="1">
    <source>
        <dbReference type="ARBA" id="ARBA00022723"/>
    </source>
</evidence>
<dbReference type="InterPro" id="IPR033756">
    <property type="entry name" value="YlxH/NBP35"/>
</dbReference>
<evidence type="ECO:0000259" key="7">
    <source>
        <dbReference type="Pfam" id="PF02579"/>
    </source>
</evidence>
<keyword evidence="9" id="KW-1185">Reference proteome</keyword>
<dbReference type="Gene3D" id="3.40.50.300">
    <property type="entry name" value="P-loop containing nucleotide triphosphate hydrolases"/>
    <property type="match status" value="1"/>
</dbReference>
<dbReference type="EMBL" id="JAJHJB010000017">
    <property type="protein sequence ID" value="MCC5466301.1"/>
    <property type="molecule type" value="Genomic_DNA"/>
</dbReference>
<evidence type="ECO:0000256" key="2">
    <source>
        <dbReference type="ARBA" id="ARBA00022741"/>
    </source>
</evidence>
<comment type="subunit">
    <text evidence="6">Homodimer.</text>
</comment>
<dbReference type="Gene3D" id="3.30.420.130">
    <property type="entry name" value="Dinitrogenase iron-molybdenum cofactor biosynthesis domain"/>
    <property type="match status" value="1"/>
</dbReference>
<dbReference type="InterPro" id="IPR036105">
    <property type="entry name" value="DiNase_FeMo-co_biosyn_sf"/>
</dbReference>
<accession>A0ABS8HUK7</accession>
<dbReference type="RefSeq" id="WP_229535470.1">
    <property type="nucleotide sequence ID" value="NZ_JAJHJB010000017.1"/>
</dbReference>
<evidence type="ECO:0000256" key="6">
    <source>
        <dbReference type="HAMAP-Rule" id="MF_02040"/>
    </source>
</evidence>
<keyword evidence="6" id="KW-0378">Hydrolase</keyword>
<dbReference type="InterPro" id="IPR000808">
    <property type="entry name" value="Mrp-like_CS"/>
</dbReference>
<dbReference type="PANTHER" id="PTHR23264">
    <property type="entry name" value="NUCLEOTIDE-BINDING PROTEIN NBP35 YEAST -RELATED"/>
    <property type="match status" value="1"/>
</dbReference>
<dbReference type="Pfam" id="PF02579">
    <property type="entry name" value="Nitro_FeMo-Co"/>
    <property type="match status" value="1"/>
</dbReference>
<keyword evidence="3 6" id="KW-0067">ATP-binding</keyword>
<feature type="domain" description="Dinitrogenase iron-molybdenum cofactor biosynthesis" evidence="7">
    <location>
        <begin position="291"/>
        <end position="378"/>
    </location>
</feature>
<dbReference type="Pfam" id="PF10609">
    <property type="entry name" value="ParA"/>
    <property type="match status" value="1"/>
</dbReference>
<proteinExistence type="inferred from homology"/>
<dbReference type="SUPFAM" id="SSF52540">
    <property type="entry name" value="P-loop containing nucleoside triphosphate hydrolases"/>
    <property type="match status" value="1"/>
</dbReference>
<comment type="similarity">
    <text evidence="6">Belongs to the Mrp/NBP35 ATP-binding proteins family.</text>
</comment>
<comment type="function">
    <text evidence="6">Binds and transfers iron-sulfur (Fe-S) clusters to target apoproteins. Can hydrolyze ATP.</text>
</comment>
<dbReference type="CDD" id="cd02037">
    <property type="entry name" value="Mrp_NBP35"/>
    <property type="match status" value="1"/>
</dbReference>
<dbReference type="HAMAP" id="MF_02040">
    <property type="entry name" value="Mrp_NBP35"/>
    <property type="match status" value="1"/>
</dbReference>
<name>A0ABS8HUK7_9FIRM</name>
<keyword evidence="1 6" id="KW-0479">Metal-binding</keyword>
<evidence type="ECO:0000256" key="5">
    <source>
        <dbReference type="ARBA" id="ARBA00023014"/>
    </source>
</evidence>
<protein>
    <recommendedName>
        <fullName evidence="6">Iron-sulfur cluster carrier protein</fullName>
    </recommendedName>
</protein>
<sequence>MSCNSTTTDHDFEAQSQKINNFLQNVDHKIVVMSGKGGVGKSTIATNLAVFLSSQGYKVGLLDVDVHGPSVAGLLGLTDLKLNIINNRIQPYSYTDNLKVISIQGLLNQPDEPLIWRGPMKIGIIRQFLGDADWGPLDFLIIDSPPGTGDEPLTVAQTVTDCQAVIVTTPQEISLADVRKSIQFCQKVNMPILGLIENMSGFVCPSCNSLHAIFKSGGGEQLATAAKIPFLGRLPIDPSVVTAGDAGQSIDSLNNPSKEKLQGIVDQIINQLPNKKKGADSTMKIAIPLAGGKLATHFGHCQEFAIMTIDNGNVIKHETLTPPPHAPGVIPNWVADLGCTDILVGGMGEAAQVILKERGVKVSCGAPADTPENLVALYLRGELVDSGNACDHDAHGHDCGSH</sequence>
<dbReference type="PROSITE" id="PS01215">
    <property type="entry name" value="MRP"/>
    <property type="match status" value="1"/>
</dbReference>
<keyword evidence="4 6" id="KW-0408">Iron</keyword>
<dbReference type="Proteomes" id="UP001165492">
    <property type="component" value="Unassembled WGS sequence"/>
</dbReference>
<dbReference type="InterPro" id="IPR003731">
    <property type="entry name" value="Di-Nase_FeMo-co_biosynth"/>
</dbReference>
<dbReference type="InterPro" id="IPR027417">
    <property type="entry name" value="P-loop_NTPase"/>
</dbReference>
<dbReference type="SUPFAM" id="SSF53146">
    <property type="entry name" value="Nitrogenase accessory factor-like"/>
    <property type="match status" value="1"/>
</dbReference>
<keyword evidence="2 6" id="KW-0547">Nucleotide-binding</keyword>
<gene>
    <name evidence="8" type="ORF">LMF89_13155</name>
</gene>